<dbReference type="OrthoDB" id="9775677at2"/>
<dbReference type="GO" id="GO:0004222">
    <property type="term" value="F:metalloendopeptidase activity"/>
    <property type="evidence" value="ECO:0007669"/>
    <property type="project" value="InterPro"/>
</dbReference>
<evidence type="ECO:0000256" key="4">
    <source>
        <dbReference type="ARBA" id="ARBA00022723"/>
    </source>
</evidence>
<gene>
    <name evidence="10" type="ORF">IV88_GL000273</name>
</gene>
<accession>A0A0R2NLR8</accession>
<dbReference type="Pfam" id="PF05649">
    <property type="entry name" value="Peptidase_M13_N"/>
    <property type="match status" value="1"/>
</dbReference>
<evidence type="ECO:0000313" key="11">
    <source>
        <dbReference type="Proteomes" id="UP000051249"/>
    </source>
</evidence>
<dbReference type="GO" id="GO:0016485">
    <property type="term" value="P:protein processing"/>
    <property type="evidence" value="ECO:0007669"/>
    <property type="project" value="TreeGrafter"/>
</dbReference>
<evidence type="ECO:0000256" key="6">
    <source>
        <dbReference type="ARBA" id="ARBA00022833"/>
    </source>
</evidence>
<keyword evidence="3" id="KW-0645">Protease</keyword>
<proteinExistence type="inferred from homology"/>
<dbReference type="PATRIC" id="fig|480391.4.peg.276"/>
<feature type="domain" description="Peptidase M13 C-terminal" evidence="8">
    <location>
        <begin position="444"/>
        <end position="634"/>
    </location>
</feature>
<evidence type="ECO:0000256" key="3">
    <source>
        <dbReference type="ARBA" id="ARBA00022670"/>
    </source>
</evidence>
<dbReference type="GO" id="GO:0046872">
    <property type="term" value="F:metal ion binding"/>
    <property type="evidence" value="ECO:0007669"/>
    <property type="project" value="UniProtKB-KW"/>
</dbReference>
<comment type="cofactor">
    <cofactor evidence="1">
        <name>Zn(2+)</name>
        <dbReference type="ChEBI" id="CHEBI:29105"/>
    </cofactor>
</comment>
<organism evidence="10 11">
    <name type="scientific">Pediococcus argentinicus</name>
    <dbReference type="NCBI Taxonomy" id="480391"/>
    <lineage>
        <taxon>Bacteria</taxon>
        <taxon>Bacillati</taxon>
        <taxon>Bacillota</taxon>
        <taxon>Bacilli</taxon>
        <taxon>Lactobacillales</taxon>
        <taxon>Lactobacillaceae</taxon>
        <taxon>Pediococcus</taxon>
    </lineage>
</organism>
<evidence type="ECO:0000259" key="8">
    <source>
        <dbReference type="Pfam" id="PF01431"/>
    </source>
</evidence>
<keyword evidence="5" id="KW-0378">Hydrolase</keyword>
<dbReference type="Gene3D" id="3.40.390.10">
    <property type="entry name" value="Collagenase (Catalytic Domain)"/>
    <property type="match status" value="1"/>
</dbReference>
<dbReference type="PROSITE" id="PS51885">
    <property type="entry name" value="NEPRILYSIN"/>
    <property type="match status" value="1"/>
</dbReference>
<dbReference type="InterPro" id="IPR008753">
    <property type="entry name" value="Peptidase_M13_N"/>
</dbReference>
<dbReference type="Proteomes" id="UP000051249">
    <property type="component" value="Unassembled WGS sequence"/>
</dbReference>
<dbReference type="GO" id="GO:0005886">
    <property type="term" value="C:plasma membrane"/>
    <property type="evidence" value="ECO:0007669"/>
    <property type="project" value="TreeGrafter"/>
</dbReference>
<dbReference type="InterPro" id="IPR024079">
    <property type="entry name" value="MetalloPept_cat_dom_sf"/>
</dbReference>
<sequence length="637" mass="71494">MASSLKDDFYDAINGEWIEQAEIPADHSSTGGFMDLVDDGDKQLMKDFAEMRDGKVEPNTSELAEFIKFYNLAADFKKRDADGVAPLKPYLDKIENLHSFADINANAKDLVMNGIELPVDLGVEPDLKGHEGKKLNVLWAGGVSLFLPDKTYYDKDNPAGPQLMAVLSQMVEELLQKVGKTAEEAHTIMEGAKRFDASLAPFRKNSEELSDVAKLYNPQSFSDFAKSIKEIDVTSLIKDLIGTVPDQIIVTEPKFYEHYNELVTADNFEDIKSWMLVDLVRSLAPYLSEEMRQLGGTYNRALSGQKEAMPQEKSAFYLSRSTFSQVVGEFYGHKYFGEEAKQDVHDMVVSMIKVYERRLANNDWLGQATKDKAIKKLNALQILVGYPDQLKPVYKKLKTKTAEENGSLVENVQAFSTIFLEDNLAKFGKEVDRSEWHMSADTVNAYYSPEGNLICFPAAILQAPFYSLKQSASQNYGGIGAVIAHEISHAFDPNGALFDELGNLDNWWTEDDLNHFHELSEAMVKEFDGLPFAGGKVNGKLVVTENVADDGGLSCALEATKATSDADLRAFFTNWATIWRTKATKEREQLLLSIDVHSPAKLRANVQVQNFEEFYQTFDVHEGDGMYKKPEDRVQIW</sequence>
<dbReference type="Gene3D" id="1.10.1380.10">
    <property type="entry name" value="Neutral endopeptidase , domain2"/>
    <property type="match status" value="1"/>
</dbReference>
<keyword evidence="7" id="KW-0482">Metalloprotease</keyword>
<name>A0A0R2NLR8_9LACO</name>
<dbReference type="PANTHER" id="PTHR11733:SF167">
    <property type="entry name" value="FI17812P1-RELATED"/>
    <property type="match status" value="1"/>
</dbReference>
<keyword evidence="4" id="KW-0479">Metal-binding</keyword>
<evidence type="ECO:0000256" key="2">
    <source>
        <dbReference type="ARBA" id="ARBA00007357"/>
    </source>
</evidence>
<dbReference type="InterPro" id="IPR000718">
    <property type="entry name" value="Peptidase_M13"/>
</dbReference>
<dbReference type="Pfam" id="PF01431">
    <property type="entry name" value="Peptidase_M13"/>
    <property type="match status" value="1"/>
</dbReference>
<keyword evidence="11" id="KW-1185">Reference proteome</keyword>
<evidence type="ECO:0000256" key="1">
    <source>
        <dbReference type="ARBA" id="ARBA00001947"/>
    </source>
</evidence>
<evidence type="ECO:0000313" key="10">
    <source>
        <dbReference type="EMBL" id="KRO25328.1"/>
    </source>
</evidence>
<dbReference type="InterPro" id="IPR018497">
    <property type="entry name" value="Peptidase_M13_C"/>
</dbReference>
<dbReference type="SUPFAM" id="SSF55486">
    <property type="entry name" value="Metalloproteases ('zincins'), catalytic domain"/>
    <property type="match status" value="1"/>
</dbReference>
<comment type="caution">
    <text evidence="10">The sequence shown here is derived from an EMBL/GenBank/DDBJ whole genome shotgun (WGS) entry which is preliminary data.</text>
</comment>
<dbReference type="AlphaFoldDB" id="A0A0R2NLR8"/>
<evidence type="ECO:0000256" key="7">
    <source>
        <dbReference type="ARBA" id="ARBA00023049"/>
    </source>
</evidence>
<reference evidence="10 11" key="1">
    <citation type="journal article" date="2015" name="Genome Announc.">
        <title>Expanding the biotechnology potential of lactobacilli through comparative genomics of 213 strains and associated genera.</title>
        <authorList>
            <person name="Sun Z."/>
            <person name="Harris H.M."/>
            <person name="McCann A."/>
            <person name="Guo C."/>
            <person name="Argimon S."/>
            <person name="Zhang W."/>
            <person name="Yang X."/>
            <person name="Jeffery I.B."/>
            <person name="Cooney J.C."/>
            <person name="Kagawa T.F."/>
            <person name="Liu W."/>
            <person name="Song Y."/>
            <person name="Salvetti E."/>
            <person name="Wrobel A."/>
            <person name="Rasinkangas P."/>
            <person name="Parkhill J."/>
            <person name="Rea M.C."/>
            <person name="O'Sullivan O."/>
            <person name="Ritari J."/>
            <person name="Douillard F.P."/>
            <person name="Paul Ross R."/>
            <person name="Yang R."/>
            <person name="Briner A.E."/>
            <person name="Felis G.E."/>
            <person name="de Vos W.M."/>
            <person name="Barrangou R."/>
            <person name="Klaenhammer T.R."/>
            <person name="Caufield P.W."/>
            <person name="Cui Y."/>
            <person name="Zhang H."/>
            <person name="O'Toole P.W."/>
        </authorList>
    </citation>
    <scope>NUCLEOTIDE SEQUENCE [LARGE SCALE GENOMIC DNA]</scope>
    <source>
        <strain evidence="10 11">DSM 23026</strain>
    </source>
</reference>
<dbReference type="EMBL" id="JQCQ01000012">
    <property type="protein sequence ID" value="KRO25328.1"/>
    <property type="molecule type" value="Genomic_DNA"/>
</dbReference>
<dbReference type="RefSeq" id="WP_057799113.1">
    <property type="nucleotide sequence ID" value="NZ_BJZZ01000011.1"/>
</dbReference>
<evidence type="ECO:0000256" key="5">
    <source>
        <dbReference type="ARBA" id="ARBA00022801"/>
    </source>
</evidence>
<dbReference type="InterPro" id="IPR042089">
    <property type="entry name" value="Peptidase_M13_dom_2"/>
</dbReference>
<evidence type="ECO:0000259" key="9">
    <source>
        <dbReference type="Pfam" id="PF05649"/>
    </source>
</evidence>
<keyword evidence="6" id="KW-0862">Zinc</keyword>
<dbReference type="PANTHER" id="PTHR11733">
    <property type="entry name" value="ZINC METALLOPROTEASE FAMILY M13 NEPRILYSIN-RELATED"/>
    <property type="match status" value="1"/>
</dbReference>
<comment type="similarity">
    <text evidence="2">Belongs to the peptidase M13 family.</text>
</comment>
<protein>
    <submittedName>
        <fullName evidence="10">Neutral endopeptidase</fullName>
    </submittedName>
</protein>
<feature type="domain" description="Peptidase M13 N-terminal" evidence="9">
    <location>
        <begin position="6"/>
        <end position="387"/>
    </location>
</feature>
<dbReference type="CDD" id="cd08662">
    <property type="entry name" value="M13"/>
    <property type="match status" value="1"/>
</dbReference>
<dbReference type="PRINTS" id="PR00786">
    <property type="entry name" value="NEPRILYSIN"/>
</dbReference>